<reference evidence="2" key="1">
    <citation type="submission" date="2024-04" db="UniProtKB">
        <authorList>
            <consortium name="EnsemblMetazoa"/>
        </authorList>
    </citation>
    <scope>IDENTIFICATION</scope>
    <source>
        <strain evidence="2">EBRO</strain>
    </source>
</reference>
<dbReference type="EnsemblMetazoa" id="ENSAATROPT001653">
    <property type="protein sequence ID" value="ENSAATROPP001592"/>
    <property type="gene ID" value="ENSAATROPG001304"/>
</dbReference>
<dbReference type="Proteomes" id="UP000075880">
    <property type="component" value="Unassembled WGS sequence"/>
</dbReference>
<dbReference type="AlphaFoldDB" id="A0AAG5CRY8"/>
<evidence type="ECO:0000313" key="2">
    <source>
        <dbReference type="EnsemblMetazoa" id="ENSAATROPP001592"/>
    </source>
</evidence>
<evidence type="ECO:0000313" key="3">
    <source>
        <dbReference type="Proteomes" id="UP000075880"/>
    </source>
</evidence>
<sequence>MHRMKTHVAACMRHHSLGPNGPVSDRYWRYRLTHIVALIDHHHRRLPKRVRTHAQSTQSDRSNMPGLSSKGALRPERKEPPTGNCDGPVSNARNARRWIDVADHTGNSCT</sequence>
<evidence type="ECO:0000256" key="1">
    <source>
        <dbReference type="SAM" id="MobiDB-lite"/>
    </source>
</evidence>
<name>A0AAG5CRY8_ANOAO</name>
<organism evidence="2 3">
    <name type="scientific">Anopheles atroparvus</name>
    <name type="common">European mosquito</name>
    <dbReference type="NCBI Taxonomy" id="41427"/>
    <lineage>
        <taxon>Eukaryota</taxon>
        <taxon>Metazoa</taxon>
        <taxon>Ecdysozoa</taxon>
        <taxon>Arthropoda</taxon>
        <taxon>Hexapoda</taxon>
        <taxon>Insecta</taxon>
        <taxon>Pterygota</taxon>
        <taxon>Neoptera</taxon>
        <taxon>Endopterygota</taxon>
        <taxon>Diptera</taxon>
        <taxon>Nematocera</taxon>
        <taxon>Culicoidea</taxon>
        <taxon>Culicidae</taxon>
        <taxon>Anophelinae</taxon>
        <taxon>Anopheles</taxon>
    </lineage>
</organism>
<protein>
    <submittedName>
        <fullName evidence="2">Uncharacterized protein</fullName>
    </submittedName>
</protein>
<accession>A0AAG5CRY8</accession>
<feature type="region of interest" description="Disordered" evidence="1">
    <location>
        <begin position="46"/>
        <end position="110"/>
    </location>
</feature>
<feature type="compositionally biased region" description="Polar residues" evidence="1">
    <location>
        <begin position="53"/>
        <end position="66"/>
    </location>
</feature>
<proteinExistence type="predicted"/>
<keyword evidence="3" id="KW-1185">Reference proteome</keyword>